<dbReference type="RefSeq" id="WP_177208812.1">
    <property type="nucleotide sequence ID" value="NZ_FOQA01000003.1"/>
</dbReference>
<dbReference type="SUPFAM" id="SSF52540">
    <property type="entry name" value="P-loop containing nucleoside triphosphate hydrolases"/>
    <property type="match status" value="1"/>
</dbReference>
<dbReference type="CDD" id="cd00009">
    <property type="entry name" value="AAA"/>
    <property type="match status" value="1"/>
</dbReference>
<organism evidence="1 2">
    <name type="scientific">Tindallia magadiensis</name>
    <dbReference type="NCBI Taxonomy" id="69895"/>
    <lineage>
        <taxon>Bacteria</taxon>
        <taxon>Bacillati</taxon>
        <taxon>Bacillota</taxon>
        <taxon>Clostridia</taxon>
        <taxon>Peptostreptococcales</taxon>
        <taxon>Tindalliaceae</taxon>
        <taxon>Tindallia</taxon>
    </lineage>
</organism>
<name>A0A1I3CW91_9FIRM</name>
<sequence length="352" mass="40164">MSISLTQTIGQEPIKQVLSRALENGKLSHGYLFEGPTGLGKRKMAKELAAVLLCRQEKKPCGECNDCLQVAAETHAEFRWIRSEEEGKEPVVTVEMIRNLVKDIYLKPYESDHKVYVLPEADTMTLQAQNALLKTLEEPPEHSLLILVTPAPERLLPTIRSRCQRLVFRPVERKVLENYLVKEKQMAPEKAAPLAAFANGIPERAVEMLENETYQEEYKAFVQLTDSILEKSYGLAIEKGSFMQQEKSQALWALDFWQEWLRDLQILLIGGSEDLLVHQHQKHRLQKQVTGYTRASLQTAQLLMETSREDIRLHGNLAFIVETLLINMVRLVKEPSYSHELSKMLAADTTAE</sequence>
<dbReference type="NCBIfam" id="TIGR00678">
    <property type="entry name" value="holB"/>
    <property type="match status" value="1"/>
</dbReference>
<dbReference type="EMBL" id="FOQA01000003">
    <property type="protein sequence ID" value="SFH78772.1"/>
    <property type="molecule type" value="Genomic_DNA"/>
</dbReference>
<keyword evidence="2" id="KW-1185">Reference proteome</keyword>
<proteinExistence type="predicted"/>
<protein>
    <submittedName>
        <fullName evidence="1">DNA polymerase III, delta prime subunit</fullName>
    </submittedName>
</protein>
<accession>A0A1I3CW91</accession>
<dbReference type="STRING" id="69895.SAMN05192551_10348"/>
<dbReference type="GO" id="GO:0003887">
    <property type="term" value="F:DNA-directed DNA polymerase activity"/>
    <property type="evidence" value="ECO:0007669"/>
    <property type="project" value="InterPro"/>
</dbReference>
<dbReference type="InterPro" id="IPR050238">
    <property type="entry name" value="DNA_Rep/Repair_Clamp_Loader"/>
</dbReference>
<evidence type="ECO:0000313" key="1">
    <source>
        <dbReference type="EMBL" id="SFH78772.1"/>
    </source>
</evidence>
<dbReference type="PANTHER" id="PTHR11669:SF8">
    <property type="entry name" value="DNA POLYMERASE III SUBUNIT DELTA"/>
    <property type="match status" value="1"/>
</dbReference>
<dbReference type="Pfam" id="PF13177">
    <property type="entry name" value="DNA_pol3_delta2"/>
    <property type="match status" value="1"/>
</dbReference>
<dbReference type="InterPro" id="IPR004622">
    <property type="entry name" value="DNA_pol_HolB"/>
</dbReference>
<dbReference type="GO" id="GO:0008408">
    <property type="term" value="F:3'-5' exonuclease activity"/>
    <property type="evidence" value="ECO:0007669"/>
    <property type="project" value="InterPro"/>
</dbReference>
<gene>
    <name evidence="1" type="ORF">SAMN05192551_10348</name>
</gene>
<dbReference type="GO" id="GO:0006261">
    <property type="term" value="P:DNA-templated DNA replication"/>
    <property type="evidence" value="ECO:0007669"/>
    <property type="project" value="TreeGrafter"/>
</dbReference>
<dbReference type="Proteomes" id="UP000199287">
    <property type="component" value="Unassembled WGS sequence"/>
</dbReference>
<dbReference type="AlphaFoldDB" id="A0A1I3CW91"/>
<reference evidence="2" key="1">
    <citation type="submission" date="2016-10" db="EMBL/GenBank/DDBJ databases">
        <authorList>
            <person name="Varghese N."/>
            <person name="Submissions S."/>
        </authorList>
    </citation>
    <scope>NUCLEOTIDE SEQUENCE [LARGE SCALE GENOMIC DNA]</scope>
    <source>
        <strain evidence="2">Z-7934</strain>
    </source>
</reference>
<evidence type="ECO:0000313" key="2">
    <source>
        <dbReference type="Proteomes" id="UP000199287"/>
    </source>
</evidence>
<dbReference type="InterPro" id="IPR027417">
    <property type="entry name" value="P-loop_NTPase"/>
</dbReference>
<dbReference type="Gene3D" id="3.40.50.300">
    <property type="entry name" value="P-loop containing nucleotide triphosphate hydrolases"/>
    <property type="match status" value="1"/>
</dbReference>
<dbReference type="PANTHER" id="PTHR11669">
    <property type="entry name" value="REPLICATION FACTOR C / DNA POLYMERASE III GAMMA-TAU SUBUNIT"/>
    <property type="match status" value="1"/>
</dbReference>